<feature type="region of interest" description="Disordered" evidence="1">
    <location>
        <begin position="100"/>
        <end position="133"/>
    </location>
</feature>
<dbReference type="AlphaFoldDB" id="A0A2B7WYH5"/>
<feature type="compositionally biased region" description="Basic and acidic residues" evidence="1">
    <location>
        <begin position="115"/>
        <end position="127"/>
    </location>
</feature>
<sequence length="133" mass="14599">MAQASAVAIYPKAGRHGDKDKDVAMENGSPLTDSVSTATIESLRFSQPALMDPSLATHLRFFSVTRPATRKANNKTATARNYKLRLCICVLTAVPWPSVPPLADTTRKKHPTRKALKEIINRERKSEQPISGS</sequence>
<name>A0A2B7WYH5_9EURO</name>
<evidence type="ECO:0000256" key="1">
    <source>
        <dbReference type="SAM" id="MobiDB-lite"/>
    </source>
</evidence>
<organism evidence="2 3">
    <name type="scientific">Blastomyces parvus</name>
    <dbReference type="NCBI Taxonomy" id="2060905"/>
    <lineage>
        <taxon>Eukaryota</taxon>
        <taxon>Fungi</taxon>
        <taxon>Dikarya</taxon>
        <taxon>Ascomycota</taxon>
        <taxon>Pezizomycotina</taxon>
        <taxon>Eurotiomycetes</taxon>
        <taxon>Eurotiomycetidae</taxon>
        <taxon>Onygenales</taxon>
        <taxon>Ajellomycetaceae</taxon>
        <taxon>Blastomyces</taxon>
    </lineage>
</organism>
<dbReference type="EMBL" id="PDNC01000069">
    <property type="protein sequence ID" value="PGH01650.1"/>
    <property type="molecule type" value="Genomic_DNA"/>
</dbReference>
<proteinExistence type="predicted"/>
<evidence type="ECO:0000313" key="3">
    <source>
        <dbReference type="Proteomes" id="UP000224080"/>
    </source>
</evidence>
<accession>A0A2B7WYH5</accession>
<reference evidence="2 3" key="1">
    <citation type="submission" date="2017-10" db="EMBL/GenBank/DDBJ databases">
        <title>Comparative genomics in systemic dimorphic fungi from Ajellomycetaceae.</title>
        <authorList>
            <person name="Munoz J.F."/>
            <person name="Mcewen J.G."/>
            <person name="Clay O.K."/>
            <person name="Cuomo C.A."/>
        </authorList>
    </citation>
    <scope>NUCLEOTIDE SEQUENCE [LARGE SCALE GENOMIC DNA]</scope>
    <source>
        <strain evidence="2 3">UAMH130</strain>
    </source>
</reference>
<dbReference type="Proteomes" id="UP000224080">
    <property type="component" value="Unassembled WGS sequence"/>
</dbReference>
<keyword evidence="3" id="KW-1185">Reference proteome</keyword>
<comment type="caution">
    <text evidence="2">The sequence shown here is derived from an EMBL/GenBank/DDBJ whole genome shotgun (WGS) entry which is preliminary data.</text>
</comment>
<gene>
    <name evidence="2" type="ORF">GX51_05092</name>
</gene>
<protein>
    <submittedName>
        <fullName evidence="2">Uncharacterized protein</fullName>
    </submittedName>
</protein>
<evidence type="ECO:0000313" key="2">
    <source>
        <dbReference type="EMBL" id="PGH01650.1"/>
    </source>
</evidence>